<dbReference type="RefSeq" id="WP_166261123.1">
    <property type="nucleotide sequence ID" value="NZ_JAAMOW010000011.1"/>
</dbReference>
<feature type="transmembrane region" description="Helical" evidence="1">
    <location>
        <begin position="30"/>
        <end position="49"/>
    </location>
</feature>
<keyword evidence="1" id="KW-0812">Transmembrane</keyword>
<keyword evidence="3" id="KW-1185">Reference proteome</keyword>
<dbReference type="Pfam" id="PF14316">
    <property type="entry name" value="DUF4381"/>
    <property type="match status" value="1"/>
</dbReference>
<name>A0A6M2BVZ4_9GAMM</name>
<evidence type="ECO:0000313" key="3">
    <source>
        <dbReference type="Proteomes" id="UP000472676"/>
    </source>
</evidence>
<reference evidence="2 3" key="1">
    <citation type="journal article" date="2014" name="Int. J. Syst. Evol. Microbiol.">
        <title>Solimonas terrae sp. nov., isolated from soil.</title>
        <authorList>
            <person name="Kim S.J."/>
            <person name="Moon J.Y."/>
            <person name="Weon H.Y."/>
            <person name="Ahn J.H."/>
            <person name="Chen W.M."/>
            <person name="Kwon S.W."/>
        </authorList>
    </citation>
    <scope>NUCLEOTIDE SEQUENCE [LARGE SCALE GENOMIC DNA]</scope>
    <source>
        <strain evidence="2 3">KIS83-12</strain>
    </source>
</reference>
<keyword evidence="1" id="KW-1133">Transmembrane helix</keyword>
<evidence type="ECO:0000313" key="2">
    <source>
        <dbReference type="EMBL" id="NGY06812.1"/>
    </source>
</evidence>
<sequence length="155" mass="16635">MNGATDNWLDQLAPAHAPAPPGWWPPAPGWWLLLAIVIITVTTLAIIWLRPTQRRRRSALRELRGLESGPGDDIALACGLENLLRRYALAQFGRDSVARLSGDSWLAFLAAHGGGALAGDAGRDLLRSAYGGGAPGAARALWLQGARGFLRSRHK</sequence>
<dbReference type="AlphaFoldDB" id="A0A6M2BVZ4"/>
<accession>A0A6M2BVZ4</accession>
<keyword evidence="1" id="KW-0472">Membrane</keyword>
<dbReference type="EMBL" id="JAAMOW010000011">
    <property type="protein sequence ID" value="NGY06812.1"/>
    <property type="molecule type" value="Genomic_DNA"/>
</dbReference>
<gene>
    <name evidence="2" type="ORF">G7Y85_18720</name>
</gene>
<comment type="caution">
    <text evidence="2">The sequence shown here is derived from an EMBL/GenBank/DDBJ whole genome shotgun (WGS) entry which is preliminary data.</text>
</comment>
<dbReference type="Proteomes" id="UP000472676">
    <property type="component" value="Unassembled WGS sequence"/>
</dbReference>
<organism evidence="2 3">
    <name type="scientific">Solimonas terrae</name>
    <dbReference type="NCBI Taxonomy" id="1396819"/>
    <lineage>
        <taxon>Bacteria</taxon>
        <taxon>Pseudomonadati</taxon>
        <taxon>Pseudomonadota</taxon>
        <taxon>Gammaproteobacteria</taxon>
        <taxon>Nevskiales</taxon>
        <taxon>Nevskiaceae</taxon>
        <taxon>Solimonas</taxon>
    </lineage>
</organism>
<proteinExistence type="predicted"/>
<evidence type="ECO:0000256" key="1">
    <source>
        <dbReference type="SAM" id="Phobius"/>
    </source>
</evidence>
<dbReference type="InterPro" id="IPR025489">
    <property type="entry name" value="DUF4381"/>
</dbReference>
<protein>
    <submittedName>
        <fullName evidence="2">DUF4381 domain-containing protein</fullName>
    </submittedName>
</protein>